<comment type="caution">
    <text evidence="2">The sequence shown here is derived from an EMBL/GenBank/DDBJ whole genome shotgun (WGS) entry which is preliminary data.</text>
</comment>
<reference evidence="2 3" key="1">
    <citation type="journal article" date="2019" name="Commun. Biol.">
        <title>The bagworm genome reveals a unique fibroin gene that provides high tensile strength.</title>
        <authorList>
            <person name="Kono N."/>
            <person name="Nakamura H."/>
            <person name="Ohtoshi R."/>
            <person name="Tomita M."/>
            <person name="Numata K."/>
            <person name="Arakawa K."/>
        </authorList>
    </citation>
    <scope>NUCLEOTIDE SEQUENCE [LARGE SCALE GENOMIC DNA]</scope>
</reference>
<gene>
    <name evidence="2" type="ORF">EVAR_59314_1</name>
</gene>
<protein>
    <submittedName>
        <fullName evidence="2">Uncharacterized protein</fullName>
    </submittedName>
</protein>
<evidence type="ECO:0000313" key="2">
    <source>
        <dbReference type="EMBL" id="GBP72500.1"/>
    </source>
</evidence>
<keyword evidence="3" id="KW-1185">Reference proteome</keyword>
<evidence type="ECO:0000256" key="1">
    <source>
        <dbReference type="SAM" id="MobiDB-lite"/>
    </source>
</evidence>
<feature type="region of interest" description="Disordered" evidence="1">
    <location>
        <begin position="60"/>
        <end position="92"/>
    </location>
</feature>
<evidence type="ECO:0000313" key="3">
    <source>
        <dbReference type="Proteomes" id="UP000299102"/>
    </source>
</evidence>
<dbReference type="AlphaFoldDB" id="A0A4C1YBT7"/>
<sequence length="92" mass="10260">MGFYEERCPGPAAGPARAPPLITELSEWAICLLNVHLSFGHNALGIPQVNIRLCAREKEQRRAPRRQARHLTLQGAPDETPSKHTHSYAHTN</sequence>
<accession>A0A4C1YBT7</accession>
<organism evidence="2 3">
    <name type="scientific">Eumeta variegata</name>
    <name type="common">Bagworm moth</name>
    <name type="synonym">Eumeta japonica</name>
    <dbReference type="NCBI Taxonomy" id="151549"/>
    <lineage>
        <taxon>Eukaryota</taxon>
        <taxon>Metazoa</taxon>
        <taxon>Ecdysozoa</taxon>
        <taxon>Arthropoda</taxon>
        <taxon>Hexapoda</taxon>
        <taxon>Insecta</taxon>
        <taxon>Pterygota</taxon>
        <taxon>Neoptera</taxon>
        <taxon>Endopterygota</taxon>
        <taxon>Lepidoptera</taxon>
        <taxon>Glossata</taxon>
        <taxon>Ditrysia</taxon>
        <taxon>Tineoidea</taxon>
        <taxon>Psychidae</taxon>
        <taxon>Oiketicinae</taxon>
        <taxon>Eumeta</taxon>
    </lineage>
</organism>
<name>A0A4C1YBT7_EUMVA</name>
<feature type="compositionally biased region" description="Basic residues" evidence="1">
    <location>
        <begin position="83"/>
        <end position="92"/>
    </location>
</feature>
<dbReference type="Proteomes" id="UP000299102">
    <property type="component" value="Unassembled WGS sequence"/>
</dbReference>
<proteinExistence type="predicted"/>
<dbReference type="EMBL" id="BGZK01001147">
    <property type="protein sequence ID" value="GBP72500.1"/>
    <property type="molecule type" value="Genomic_DNA"/>
</dbReference>